<evidence type="ECO:0000313" key="2">
    <source>
        <dbReference type="Proteomes" id="UP000634136"/>
    </source>
</evidence>
<evidence type="ECO:0000313" key="1">
    <source>
        <dbReference type="EMBL" id="KAF7844628.1"/>
    </source>
</evidence>
<sequence>MRKKVKKQHLMWLSETQTTQGTLPKCPSLHSSMTIQVIGSDQNASMTHAHACSPSMMAPSRASHSSDYSYVITTLPLKSLGSKQRYNTNIGSTTCGLGYCKIIM</sequence>
<gene>
    <name evidence="1" type="ORF">G2W53_001533</name>
</gene>
<dbReference type="AlphaFoldDB" id="A0A834XFZ2"/>
<accession>A0A834XFZ2</accession>
<comment type="caution">
    <text evidence="1">The sequence shown here is derived from an EMBL/GenBank/DDBJ whole genome shotgun (WGS) entry which is preliminary data.</text>
</comment>
<dbReference type="EMBL" id="JAAIUW010000001">
    <property type="protein sequence ID" value="KAF7844628.1"/>
    <property type="molecule type" value="Genomic_DNA"/>
</dbReference>
<organism evidence="1 2">
    <name type="scientific">Senna tora</name>
    <dbReference type="NCBI Taxonomy" id="362788"/>
    <lineage>
        <taxon>Eukaryota</taxon>
        <taxon>Viridiplantae</taxon>
        <taxon>Streptophyta</taxon>
        <taxon>Embryophyta</taxon>
        <taxon>Tracheophyta</taxon>
        <taxon>Spermatophyta</taxon>
        <taxon>Magnoliopsida</taxon>
        <taxon>eudicotyledons</taxon>
        <taxon>Gunneridae</taxon>
        <taxon>Pentapetalae</taxon>
        <taxon>rosids</taxon>
        <taxon>fabids</taxon>
        <taxon>Fabales</taxon>
        <taxon>Fabaceae</taxon>
        <taxon>Caesalpinioideae</taxon>
        <taxon>Cassia clade</taxon>
        <taxon>Senna</taxon>
    </lineage>
</organism>
<reference evidence="1" key="1">
    <citation type="submission" date="2020-09" db="EMBL/GenBank/DDBJ databases">
        <title>Genome-Enabled Discovery of Anthraquinone Biosynthesis in Senna tora.</title>
        <authorList>
            <person name="Kang S.-H."/>
            <person name="Pandey R.P."/>
            <person name="Lee C.-M."/>
            <person name="Sim J.-S."/>
            <person name="Jeong J.-T."/>
            <person name="Choi B.-S."/>
            <person name="Jung M."/>
            <person name="Ginzburg D."/>
            <person name="Zhao K."/>
            <person name="Won S.Y."/>
            <person name="Oh T.-J."/>
            <person name="Yu Y."/>
            <person name="Kim N.-H."/>
            <person name="Lee O.R."/>
            <person name="Lee T.-H."/>
            <person name="Bashyal P."/>
            <person name="Kim T.-S."/>
            <person name="Lee W.-H."/>
            <person name="Kawkins C."/>
            <person name="Kim C.-K."/>
            <person name="Kim J.S."/>
            <person name="Ahn B.O."/>
            <person name="Rhee S.Y."/>
            <person name="Sohng J.K."/>
        </authorList>
    </citation>
    <scope>NUCLEOTIDE SEQUENCE</scope>
    <source>
        <tissue evidence="1">Leaf</tissue>
    </source>
</reference>
<protein>
    <submittedName>
        <fullName evidence="1">Uncharacterized protein</fullName>
    </submittedName>
</protein>
<dbReference type="Proteomes" id="UP000634136">
    <property type="component" value="Unassembled WGS sequence"/>
</dbReference>
<proteinExistence type="predicted"/>
<keyword evidence="2" id="KW-1185">Reference proteome</keyword>
<name>A0A834XFZ2_9FABA</name>